<proteinExistence type="predicted"/>
<accession>A0A5C4LHX1</accession>
<evidence type="ECO:0000256" key="1">
    <source>
        <dbReference type="SAM" id="MobiDB-lite"/>
    </source>
</evidence>
<protein>
    <submittedName>
        <fullName evidence="2">Flavin-nucleotide-binding protein</fullName>
    </submittedName>
</protein>
<dbReference type="AlphaFoldDB" id="A0A5C4LHX1"/>
<sequence>MSDTTTASPWHPGETALQATVGVVARMAEIGRRVVREAMPDQHRAFLAGLPFVVAGSVDARGEAWATLLAGAPGFVAAPTPRRLTLDVRPDPADPATEGLRAGEAVGLLGIELHTRRRNRVNGVLRAAAGDGLHLAVEQSFGNCPQYITLRDAAPAAAPAAPSTGPVEESAGLDDAARAAIAAADTVFVATYAEQDGHRQVDVSHRGGKAGFVRVGPDGTLTIPDFSGNLFFATLGNIWLNGRAGLVVPDFATGDLLQVTGEARVILDSPEIAAFRGAERLWTLRPRRVVRRRAALPLRWIARPQGASPSSLGTGDWQEAADRIRSDPRPAAPGGDRAAQGA</sequence>
<dbReference type="SUPFAM" id="SSF50475">
    <property type="entry name" value="FMN-binding split barrel"/>
    <property type="match status" value="1"/>
</dbReference>
<evidence type="ECO:0000313" key="2">
    <source>
        <dbReference type="EMBL" id="TNC12263.1"/>
    </source>
</evidence>
<dbReference type="Gene3D" id="2.30.110.10">
    <property type="entry name" value="Electron Transport, Fmn-binding Protein, Chain A"/>
    <property type="match status" value="1"/>
</dbReference>
<dbReference type="OrthoDB" id="9786134at2"/>
<evidence type="ECO:0000313" key="3">
    <source>
        <dbReference type="Proteomes" id="UP000305267"/>
    </source>
</evidence>
<dbReference type="PANTHER" id="PTHR42815">
    <property type="entry name" value="FAD-BINDING, PUTATIVE (AFU_ORTHOLOGUE AFUA_6G07600)-RELATED"/>
    <property type="match status" value="1"/>
</dbReference>
<gene>
    <name evidence="2" type="ORF">FF100_15610</name>
</gene>
<organism evidence="2 3">
    <name type="scientific">Methylobacterium terricola</name>
    <dbReference type="NCBI Taxonomy" id="2583531"/>
    <lineage>
        <taxon>Bacteria</taxon>
        <taxon>Pseudomonadati</taxon>
        <taxon>Pseudomonadota</taxon>
        <taxon>Alphaproteobacteria</taxon>
        <taxon>Hyphomicrobiales</taxon>
        <taxon>Methylobacteriaceae</taxon>
        <taxon>Methylobacterium</taxon>
    </lineage>
</organism>
<feature type="region of interest" description="Disordered" evidence="1">
    <location>
        <begin position="305"/>
        <end position="342"/>
    </location>
</feature>
<dbReference type="Proteomes" id="UP000305267">
    <property type="component" value="Unassembled WGS sequence"/>
</dbReference>
<name>A0A5C4LHX1_9HYPH</name>
<comment type="caution">
    <text evidence="2">The sequence shown here is derived from an EMBL/GenBank/DDBJ whole genome shotgun (WGS) entry which is preliminary data.</text>
</comment>
<keyword evidence="3" id="KW-1185">Reference proteome</keyword>
<dbReference type="InterPro" id="IPR012349">
    <property type="entry name" value="Split_barrel_FMN-bd"/>
</dbReference>
<feature type="compositionally biased region" description="Low complexity" evidence="1">
    <location>
        <begin position="332"/>
        <end position="342"/>
    </location>
</feature>
<dbReference type="EMBL" id="VDDA01000006">
    <property type="protein sequence ID" value="TNC12263.1"/>
    <property type="molecule type" value="Genomic_DNA"/>
</dbReference>
<reference evidence="2 3" key="1">
    <citation type="submission" date="2019-06" db="EMBL/GenBank/DDBJ databases">
        <title>Genome of Methylobacterium sp. 17Sr1-39.</title>
        <authorList>
            <person name="Seo T."/>
        </authorList>
    </citation>
    <scope>NUCLEOTIDE SEQUENCE [LARGE SCALE GENOMIC DNA]</scope>
    <source>
        <strain evidence="2 3">17Sr1-39</strain>
    </source>
</reference>
<dbReference type="PANTHER" id="PTHR42815:SF2">
    <property type="entry name" value="FAD-BINDING, PUTATIVE (AFU_ORTHOLOGUE AFUA_6G07600)-RELATED"/>
    <property type="match status" value="1"/>
</dbReference>